<dbReference type="Proteomes" id="UP001054821">
    <property type="component" value="Chromosome 2"/>
</dbReference>
<dbReference type="Pfam" id="PF00078">
    <property type="entry name" value="RVT_1"/>
    <property type="match status" value="1"/>
</dbReference>
<dbReference type="InterPro" id="IPR000477">
    <property type="entry name" value="RT_dom"/>
</dbReference>
<sequence length="156" mass="17921">MCKLVSPNQVSFVPGRQISDNIFIAQEVLHRFYRARGKTGYIAWKIDLSKAYDILKWSFIEQTLAEIGIRETSLHLIMSCVKNVSYKIILNGQLTESFKPQRGVRQGDPLSPYLFVLCMEKLSHIIAARVLKKEWKAVRAARSGPLIWHICSLRMT</sequence>
<dbReference type="InterPro" id="IPR043502">
    <property type="entry name" value="DNA/RNA_pol_sf"/>
</dbReference>
<proteinExistence type="predicted"/>
<dbReference type="PANTHER" id="PTHR31635">
    <property type="entry name" value="REVERSE TRANSCRIPTASE DOMAIN-CONTAINING PROTEIN-RELATED"/>
    <property type="match status" value="1"/>
</dbReference>
<dbReference type="PANTHER" id="PTHR31635:SF196">
    <property type="entry name" value="REVERSE TRANSCRIPTASE DOMAIN-CONTAINING PROTEIN-RELATED"/>
    <property type="match status" value="1"/>
</dbReference>
<evidence type="ECO:0000313" key="2">
    <source>
        <dbReference type="EMBL" id="KAI5345023.1"/>
    </source>
</evidence>
<accession>A0AAD4ZH29</accession>
<evidence type="ECO:0000313" key="3">
    <source>
        <dbReference type="Proteomes" id="UP001054821"/>
    </source>
</evidence>
<dbReference type="SUPFAM" id="SSF56672">
    <property type="entry name" value="DNA/RNA polymerases"/>
    <property type="match status" value="1"/>
</dbReference>
<reference evidence="2 3" key="1">
    <citation type="journal article" date="2022" name="G3 (Bethesda)">
        <title>Whole-genome sequence and methylome profiling of the almond [Prunus dulcis (Mill.) D.A. Webb] cultivar 'Nonpareil'.</title>
        <authorList>
            <person name="D'Amico-Willman K.M."/>
            <person name="Ouma W.Z."/>
            <person name="Meulia T."/>
            <person name="Sideli G.M."/>
            <person name="Gradziel T.M."/>
            <person name="Fresnedo-Ramirez J."/>
        </authorList>
    </citation>
    <scope>NUCLEOTIDE SEQUENCE [LARGE SCALE GENOMIC DNA]</scope>
    <source>
        <strain evidence="2">Clone GOH B32 T37-40</strain>
    </source>
</reference>
<organism evidence="2 3">
    <name type="scientific">Prunus dulcis</name>
    <name type="common">Almond</name>
    <name type="synonym">Amygdalus dulcis</name>
    <dbReference type="NCBI Taxonomy" id="3755"/>
    <lineage>
        <taxon>Eukaryota</taxon>
        <taxon>Viridiplantae</taxon>
        <taxon>Streptophyta</taxon>
        <taxon>Embryophyta</taxon>
        <taxon>Tracheophyta</taxon>
        <taxon>Spermatophyta</taxon>
        <taxon>Magnoliopsida</taxon>
        <taxon>eudicotyledons</taxon>
        <taxon>Gunneridae</taxon>
        <taxon>Pentapetalae</taxon>
        <taxon>rosids</taxon>
        <taxon>fabids</taxon>
        <taxon>Rosales</taxon>
        <taxon>Rosaceae</taxon>
        <taxon>Amygdaloideae</taxon>
        <taxon>Amygdaleae</taxon>
        <taxon>Prunus</taxon>
    </lineage>
</organism>
<feature type="domain" description="Reverse transcriptase" evidence="1">
    <location>
        <begin position="3"/>
        <end position="129"/>
    </location>
</feature>
<protein>
    <recommendedName>
        <fullName evidence="1">Reverse transcriptase domain-containing protein</fullName>
    </recommendedName>
</protein>
<name>A0AAD4ZH29_PRUDU</name>
<dbReference type="EMBL" id="JAJFAZ020000002">
    <property type="protein sequence ID" value="KAI5345023.1"/>
    <property type="molecule type" value="Genomic_DNA"/>
</dbReference>
<gene>
    <name evidence="2" type="ORF">L3X38_012900</name>
</gene>
<evidence type="ECO:0000259" key="1">
    <source>
        <dbReference type="Pfam" id="PF00078"/>
    </source>
</evidence>
<dbReference type="AlphaFoldDB" id="A0AAD4ZH29"/>
<keyword evidence="3" id="KW-1185">Reference proteome</keyword>
<comment type="caution">
    <text evidence="2">The sequence shown here is derived from an EMBL/GenBank/DDBJ whole genome shotgun (WGS) entry which is preliminary data.</text>
</comment>